<evidence type="ECO:0000313" key="15">
    <source>
        <dbReference type="Proteomes" id="UP000242877"/>
    </source>
</evidence>
<dbReference type="PROSITE" id="PS01188">
    <property type="entry name" value="ELO"/>
    <property type="match status" value="1"/>
</dbReference>
<name>A0A166NLR6_9EURO</name>
<keyword evidence="3 12" id="KW-0444">Lipid biosynthesis</keyword>
<protein>
    <recommendedName>
        <fullName evidence="12">Elongation of fatty acids protein</fullName>
        <ecNumber evidence="12">2.3.1.-</ecNumber>
    </recommendedName>
</protein>
<evidence type="ECO:0000256" key="4">
    <source>
        <dbReference type="ARBA" id="ARBA00022679"/>
    </source>
</evidence>
<dbReference type="GO" id="GO:0034625">
    <property type="term" value="P:fatty acid elongation, monounsaturated fatty acid"/>
    <property type="evidence" value="ECO:0007669"/>
    <property type="project" value="TreeGrafter"/>
</dbReference>
<evidence type="ECO:0000256" key="7">
    <source>
        <dbReference type="ARBA" id="ARBA00022989"/>
    </source>
</evidence>
<dbReference type="Pfam" id="PF01151">
    <property type="entry name" value="ELO"/>
    <property type="match status" value="1"/>
</dbReference>
<comment type="similarity">
    <text evidence="2 12">Belongs to the ELO family.</text>
</comment>
<keyword evidence="6 12" id="KW-0276">Fatty acid metabolism</keyword>
<evidence type="ECO:0000256" key="6">
    <source>
        <dbReference type="ARBA" id="ARBA00022832"/>
    </source>
</evidence>
<dbReference type="AlphaFoldDB" id="A0A166NLR6"/>
<organism evidence="14 15">
    <name type="scientific">Ascosphaera apis ARSEF 7405</name>
    <dbReference type="NCBI Taxonomy" id="392613"/>
    <lineage>
        <taxon>Eukaryota</taxon>
        <taxon>Fungi</taxon>
        <taxon>Dikarya</taxon>
        <taxon>Ascomycota</taxon>
        <taxon>Pezizomycotina</taxon>
        <taxon>Eurotiomycetes</taxon>
        <taxon>Eurotiomycetidae</taxon>
        <taxon>Onygenales</taxon>
        <taxon>Ascosphaeraceae</taxon>
        <taxon>Ascosphaera</taxon>
    </lineage>
</organism>
<evidence type="ECO:0000256" key="9">
    <source>
        <dbReference type="ARBA" id="ARBA00023136"/>
    </source>
</evidence>
<feature type="transmembrane region" description="Helical" evidence="12">
    <location>
        <begin position="78"/>
        <end position="98"/>
    </location>
</feature>
<evidence type="ECO:0000256" key="1">
    <source>
        <dbReference type="ARBA" id="ARBA00004141"/>
    </source>
</evidence>
<evidence type="ECO:0000256" key="3">
    <source>
        <dbReference type="ARBA" id="ARBA00022516"/>
    </source>
</evidence>
<dbReference type="GO" id="GO:0042761">
    <property type="term" value="P:very long-chain fatty acid biosynthetic process"/>
    <property type="evidence" value="ECO:0007669"/>
    <property type="project" value="TreeGrafter"/>
</dbReference>
<dbReference type="OrthoDB" id="4204212at2759"/>
<dbReference type="EMBL" id="AZGZ01000015">
    <property type="protein sequence ID" value="KZZ90890.1"/>
    <property type="molecule type" value="Genomic_DNA"/>
</dbReference>
<keyword evidence="8 12" id="KW-0443">Lipid metabolism</keyword>
<keyword evidence="7 12" id="KW-1133">Transmembrane helix</keyword>
<dbReference type="GO" id="GO:0009922">
    <property type="term" value="F:fatty acid elongase activity"/>
    <property type="evidence" value="ECO:0007669"/>
    <property type="project" value="UniProtKB-EC"/>
</dbReference>
<gene>
    <name evidence="14" type="ORF">AAP_03531</name>
</gene>
<evidence type="ECO:0000256" key="11">
    <source>
        <dbReference type="ARBA" id="ARBA00047375"/>
    </source>
</evidence>
<dbReference type="PANTHER" id="PTHR11157">
    <property type="entry name" value="FATTY ACID ACYL TRANSFERASE-RELATED"/>
    <property type="match status" value="1"/>
</dbReference>
<dbReference type="GO" id="GO:0019367">
    <property type="term" value="P:fatty acid elongation, saturated fatty acid"/>
    <property type="evidence" value="ECO:0007669"/>
    <property type="project" value="TreeGrafter"/>
</dbReference>
<proteinExistence type="inferred from homology"/>
<evidence type="ECO:0000313" key="14">
    <source>
        <dbReference type="EMBL" id="KZZ90890.1"/>
    </source>
</evidence>
<keyword evidence="5 12" id="KW-0812">Transmembrane</keyword>
<dbReference type="VEuPathDB" id="FungiDB:AAP_03531"/>
<feature type="transmembrane region" description="Helical" evidence="12">
    <location>
        <begin position="46"/>
        <end position="66"/>
    </location>
</feature>
<sequence>MAILPTLDRPFGVALWPLLDKAFKITVGYSADEFQFIENDTWLSSWKETVCILIAYYIICFGGRELMRNREPMKLKTVFIVHNFFLTAISAILLALFVEQLVPTLWRHGLYYAICDSRGGWTPKMVTLYYVTYLTKYYELLDTVFLVLKKKPLTFLHTYHHGATALLVWTQLLGGTAVSWVVIDLNLAVHVIMYYYYMQSARGIRIWWKKYITVFQIVQFVIDLVFVYFAAYTHFASMFDTFLPYCGRCTGTSFAAMSGLIILSSYLVLFISFYLSTYKKDQKAGRTGRPRRNTGRDALIAMKNMELELHSASSTGVHMRKTSEKPNELTSRAAQS</sequence>
<dbReference type="GO" id="GO:0005789">
    <property type="term" value="C:endoplasmic reticulum membrane"/>
    <property type="evidence" value="ECO:0007669"/>
    <property type="project" value="TreeGrafter"/>
</dbReference>
<evidence type="ECO:0000256" key="10">
    <source>
        <dbReference type="ARBA" id="ARBA00023160"/>
    </source>
</evidence>
<evidence type="ECO:0000256" key="8">
    <source>
        <dbReference type="ARBA" id="ARBA00023098"/>
    </source>
</evidence>
<comment type="subcellular location">
    <subcellularLocation>
        <location evidence="1">Membrane</location>
        <topology evidence="1">Multi-pass membrane protein</topology>
    </subcellularLocation>
</comment>
<dbReference type="PANTHER" id="PTHR11157:SF134">
    <property type="entry name" value="ELONGATION OF FATTY ACIDS PROTEIN 1-RELATED"/>
    <property type="match status" value="1"/>
</dbReference>
<keyword evidence="9 12" id="KW-0472">Membrane</keyword>
<comment type="catalytic activity">
    <reaction evidence="12">
        <text>an acyl-CoA + malonyl-CoA + H(+) = a 3-oxoacyl-CoA + CO2 + CoA</text>
        <dbReference type="Rhea" id="RHEA:50252"/>
        <dbReference type="ChEBI" id="CHEBI:15378"/>
        <dbReference type="ChEBI" id="CHEBI:16526"/>
        <dbReference type="ChEBI" id="CHEBI:57287"/>
        <dbReference type="ChEBI" id="CHEBI:57384"/>
        <dbReference type="ChEBI" id="CHEBI:58342"/>
        <dbReference type="ChEBI" id="CHEBI:90726"/>
    </reaction>
    <physiologicalReaction direction="left-to-right" evidence="12">
        <dbReference type="Rhea" id="RHEA:50253"/>
    </physiologicalReaction>
</comment>
<evidence type="ECO:0000256" key="5">
    <source>
        <dbReference type="ARBA" id="ARBA00022692"/>
    </source>
</evidence>
<dbReference type="GO" id="GO:0030148">
    <property type="term" value="P:sphingolipid biosynthetic process"/>
    <property type="evidence" value="ECO:0007669"/>
    <property type="project" value="TreeGrafter"/>
</dbReference>
<feature type="transmembrane region" description="Helical" evidence="12">
    <location>
        <begin position="255"/>
        <end position="276"/>
    </location>
</feature>
<dbReference type="InterPro" id="IPR030457">
    <property type="entry name" value="ELO_CS"/>
</dbReference>
<dbReference type="EC" id="2.3.1.-" evidence="12"/>
<keyword evidence="10 12" id="KW-0275">Fatty acid biosynthesis</keyword>
<reference evidence="14 15" key="1">
    <citation type="journal article" date="2016" name="Genome Biol. Evol.">
        <title>Divergent and convergent evolution of fungal pathogenicity.</title>
        <authorList>
            <person name="Shang Y."/>
            <person name="Xiao G."/>
            <person name="Zheng P."/>
            <person name="Cen K."/>
            <person name="Zhan S."/>
            <person name="Wang C."/>
        </authorList>
    </citation>
    <scope>NUCLEOTIDE SEQUENCE [LARGE SCALE GENOMIC DNA]</scope>
    <source>
        <strain evidence="14 15">ARSEF 7405</strain>
    </source>
</reference>
<comment type="caution">
    <text evidence="14">The sequence shown here is derived from an EMBL/GenBank/DDBJ whole genome shotgun (WGS) entry which is preliminary data.</text>
</comment>
<feature type="region of interest" description="Disordered" evidence="13">
    <location>
        <begin position="311"/>
        <end position="336"/>
    </location>
</feature>
<dbReference type="GO" id="GO:0034626">
    <property type="term" value="P:fatty acid elongation, polyunsaturated fatty acid"/>
    <property type="evidence" value="ECO:0007669"/>
    <property type="project" value="TreeGrafter"/>
</dbReference>
<keyword evidence="15" id="KW-1185">Reference proteome</keyword>
<evidence type="ECO:0000256" key="12">
    <source>
        <dbReference type="RuleBase" id="RU361115"/>
    </source>
</evidence>
<evidence type="ECO:0000256" key="13">
    <source>
        <dbReference type="SAM" id="MobiDB-lite"/>
    </source>
</evidence>
<dbReference type="Proteomes" id="UP000242877">
    <property type="component" value="Unassembled WGS sequence"/>
</dbReference>
<feature type="transmembrane region" description="Helical" evidence="12">
    <location>
        <begin position="217"/>
        <end position="235"/>
    </location>
</feature>
<dbReference type="InterPro" id="IPR002076">
    <property type="entry name" value="ELO_fam"/>
</dbReference>
<evidence type="ECO:0000256" key="2">
    <source>
        <dbReference type="ARBA" id="ARBA00007263"/>
    </source>
</evidence>
<feature type="transmembrane region" description="Helical" evidence="12">
    <location>
        <begin position="177"/>
        <end position="197"/>
    </location>
</feature>
<comment type="catalytic activity">
    <reaction evidence="11">
        <text>a very-long-chain acyl-CoA + malonyl-CoA + H(+) = a very-long-chain 3-oxoacyl-CoA + CO2 + CoA</text>
        <dbReference type="Rhea" id="RHEA:32727"/>
        <dbReference type="ChEBI" id="CHEBI:15378"/>
        <dbReference type="ChEBI" id="CHEBI:16526"/>
        <dbReference type="ChEBI" id="CHEBI:57287"/>
        <dbReference type="ChEBI" id="CHEBI:57384"/>
        <dbReference type="ChEBI" id="CHEBI:90725"/>
        <dbReference type="ChEBI" id="CHEBI:90736"/>
        <dbReference type="EC" id="2.3.1.199"/>
    </reaction>
</comment>
<accession>A0A166NLR6</accession>
<keyword evidence="4 12" id="KW-0808">Transferase</keyword>